<keyword evidence="2" id="KW-0732">Signal</keyword>
<accession>A0A7S3DR38</accession>
<dbReference type="InterPro" id="IPR050896">
    <property type="entry name" value="Mito_lipid_metab_GTPase"/>
</dbReference>
<feature type="domain" description="NOA1/YqeH-like C-terminal" evidence="4">
    <location>
        <begin position="617"/>
        <end position="715"/>
    </location>
</feature>
<dbReference type="GO" id="GO:0005739">
    <property type="term" value="C:mitochondrion"/>
    <property type="evidence" value="ECO:0007669"/>
    <property type="project" value="TreeGrafter"/>
</dbReference>
<dbReference type="InterPro" id="IPR006073">
    <property type="entry name" value="GTP-bd"/>
</dbReference>
<dbReference type="SUPFAM" id="SSF52540">
    <property type="entry name" value="P-loop containing nucleoside triphosphate hydrolases"/>
    <property type="match status" value="1"/>
</dbReference>
<feature type="domain" description="G" evidence="3">
    <location>
        <begin position="484"/>
        <end position="563"/>
    </location>
</feature>
<dbReference type="EMBL" id="HBHT01021367">
    <property type="protein sequence ID" value="CAD9970941.1"/>
    <property type="molecule type" value="Transcribed_RNA"/>
</dbReference>
<dbReference type="InterPro" id="IPR027417">
    <property type="entry name" value="P-loop_NTPase"/>
</dbReference>
<proteinExistence type="predicted"/>
<protein>
    <recommendedName>
        <fullName evidence="6">G domain-containing protein</fullName>
    </recommendedName>
</protein>
<evidence type="ECO:0000256" key="1">
    <source>
        <dbReference type="SAM" id="MobiDB-lite"/>
    </source>
</evidence>
<sequence length="752" mass="81958">MPGTPQSRGKLVLRVAMFHLLLRKAAGFSVGSTISSRTATRTIASRGFPSDGRPFGVARYLSTVDSTKSGNDSDQEGKKSKKKQGKNQFSVKKTYDPHAAEKLAAAFDELAKKEGFGEEYSHFAADATFEDDFDDDDMNAGEDDDLDPESIDISYFKEGAGDEEDDGDFLDFGDSMDQSMEDRIAAAQQDMDLGRVSVPPHLDSFASDVSPQSLRDLGFKRELNPFAGDSSSRAEKFKLDVKALTCSACGSNFQAKDESRPGYLPPDKYSTQVKLSKIEETRRLQDKAESEEWSTDDEIDWLIQTSGGKVIDDKKLAEIDVDQMAKDLGINPEDHEDKTVICKRCHGLQNFGKVEEQLRPGWSEDPLLAQQKFRELLRPLGQKEAVIVALVDLFDFAGSVLPELDSVAGSNPVIVAANKADLLPDKMGPVRVENWVRRELEYMGVRSLANIGGAVRLVSSKTGKGVMSMLAKARDLAEEMDCDIYLVGAANAGKSTLMNYILRKTNEEGPEGVKKSIKKVRAGNMNQMKGAITTSPLPGTTLNFLKISLDGGRNLYDTPGLLVPGSLTQLLTPEELKIVVPKKQVEPLTLRLAAGKCVLIGGIARVALVGDSKPFFFTFFASNDIKLHQTALEKSEEVRLKHAGELLKPPLPPGPEGLDRLGEWEHHNVDIQGAGWNEAGADIALTGLGWVSITGAGTAQVQISVPKGVGVSVRPPLMPLDIWDSTAKYTGGRPVKKVTKFGRGKRRGIGRR</sequence>
<dbReference type="PANTHER" id="PTHR46434">
    <property type="entry name" value="GENETIC INTERACTOR OF PROHIBITINS 3, MITOCHONDRIAL"/>
    <property type="match status" value="1"/>
</dbReference>
<evidence type="ECO:0008006" key="6">
    <source>
        <dbReference type="Google" id="ProtNLM"/>
    </source>
</evidence>
<dbReference type="PANTHER" id="PTHR46434:SF1">
    <property type="entry name" value="GENETIC INTERACTOR OF PROHIBITINS 3, MITOCHONDRIAL"/>
    <property type="match status" value="1"/>
</dbReference>
<feature type="region of interest" description="Disordered" evidence="1">
    <location>
        <begin position="64"/>
        <end position="94"/>
    </location>
</feature>
<dbReference type="InterPro" id="IPR048422">
    <property type="entry name" value="NOA1/YqeH-like_C"/>
</dbReference>
<organism evidence="5">
    <name type="scientific">Entomoneis paludosa</name>
    <dbReference type="NCBI Taxonomy" id="265537"/>
    <lineage>
        <taxon>Eukaryota</taxon>
        <taxon>Sar</taxon>
        <taxon>Stramenopiles</taxon>
        <taxon>Ochrophyta</taxon>
        <taxon>Bacillariophyta</taxon>
        <taxon>Bacillariophyceae</taxon>
        <taxon>Bacillariophycidae</taxon>
        <taxon>Entomoneidaceae</taxon>
        <taxon>Entomoneis</taxon>
    </lineage>
</organism>
<gene>
    <name evidence="5" type="ORF">APAL1065_LOCUS14331</name>
</gene>
<feature type="chain" id="PRO_5030666445" description="G domain-containing protein" evidence="2">
    <location>
        <begin position="28"/>
        <end position="752"/>
    </location>
</feature>
<evidence type="ECO:0000313" key="5">
    <source>
        <dbReference type="EMBL" id="CAD9970941.1"/>
    </source>
</evidence>
<evidence type="ECO:0000259" key="3">
    <source>
        <dbReference type="Pfam" id="PF01926"/>
    </source>
</evidence>
<name>A0A7S3DR38_9STRA</name>
<dbReference type="GO" id="GO:0005525">
    <property type="term" value="F:GTP binding"/>
    <property type="evidence" value="ECO:0007669"/>
    <property type="project" value="InterPro"/>
</dbReference>
<dbReference type="AlphaFoldDB" id="A0A7S3DR38"/>
<evidence type="ECO:0000259" key="4">
    <source>
        <dbReference type="Pfam" id="PF21516"/>
    </source>
</evidence>
<dbReference type="Pfam" id="PF01926">
    <property type="entry name" value="MMR_HSR1"/>
    <property type="match status" value="1"/>
</dbReference>
<dbReference type="CDD" id="cd01855">
    <property type="entry name" value="YqeH"/>
    <property type="match status" value="1"/>
</dbReference>
<dbReference type="Pfam" id="PF21516">
    <property type="entry name" value="YqeH-like_C"/>
    <property type="match status" value="1"/>
</dbReference>
<dbReference type="Gene3D" id="3.40.50.300">
    <property type="entry name" value="P-loop containing nucleotide triphosphate hydrolases"/>
    <property type="match status" value="1"/>
</dbReference>
<feature type="signal peptide" evidence="2">
    <location>
        <begin position="1"/>
        <end position="27"/>
    </location>
</feature>
<reference evidence="5" key="1">
    <citation type="submission" date="2021-01" db="EMBL/GenBank/DDBJ databases">
        <authorList>
            <person name="Corre E."/>
            <person name="Pelletier E."/>
            <person name="Niang G."/>
            <person name="Scheremetjew M."/>
            <person name="Finn R."/>
            <person name="Kale V."/>
            <person name="Holt S."/>
            <person name="Cochrane G."/>
            <person name="Meng A."/>
            <person name="Brown T."/>
            <person name="Cohen L."/>
        </authorList>
    </citation>
    <scope>NUCLEOTIDE SEQUENCE</scope>
    <source>
        <strain evidence="5">CCMP125</strain>
    </source>
</reference>
<evidence type="ECO:0000256" key="2">
    <source>
        <dbReference type="SAM" id="SignalP"/>
    </source>
</evidence>